<evidence type="ECO:0000313" key="2">
    <source>
        <dbReference type="EMBL" id="GID10875.1"/>
    </source>
</evidence>
<gene>
    <name evidence="2" type="ORF">Aru02nite_17640</name>
</gene>
<dbReference type="Proteomes" id="UP000612808">
    <property type="component" value="Unassembled WGS sequence"/>
</dbReference>
<comment type="caution">
    <text evidence="2">The sequence shown here is derived from an EMBL/GenBank/DDBJ whole genome shotgun (WGS) entry which is preliminary data.</text>
</comment>
<keyword evidence="3" id="KW-1185">Reference proteome</keyword>
<dbReference type="AlphaFoldDB" id="A0A8J3IY26"/>
<feature type="region of interest" description="Disordered" evidence="1">
    <location>
        <begin position="80"/>
        <end position="102"/>
    </location>
</feature>
<protein>
    <submittedName>
        <fullName evidence="2">Uncharacterized protein</fullName>
    </submittedName>
</protein>
<feature type="compositionally biased region" description="Polar residues" evidence="1">
    <location>
        <begin position="93"/>
        <end position="102"/>
    </location>
</feature>
<name>A0A8J3IY26_9ACTN</name>
<reference evidence="2" key="1">
    <citation type="submission" date="2021-01" db="EMBL/GenBank/DDBJ databases">
        <title>Whole genome shotgun sequence of Actinocatenispora rupis NBRC 107355.</title>
        <authorList>
            <person name="Komaki H."/>
            <person name="Tamura T."/>
        </authorList>
    </citation>
    <scope>NUCLEOTIDE SEQUENCE</scope>
    <source>
        <strain evidence="2">NBRC 107355</strain>
    </source>
</reference>
<proteinExistence type="predicted"/>
<accession>A0A8J3IY26</accession>
<organism evidence="2 3">
    <name type="scientific">Actinocatenispora rupis</name>
    <dbReference type="NCBI Taxonomy" id="519421"/>
    <lineage>
        <taxon>Bacteria</taxon>
        <taxon>Bacillati</taxon>
        <taxon>Actinomycetota</taxon>
        <taxon>Actinomycetes</taxon>
        <taxon>Micromonosporales</taxon>
        <taxon>Micromonosporaceae</taxon>
        <taxon>Actinocatenispora</taxon>
    </lineage>
</organism>
<sequence length="102" mass="10592">MPSAVTAMSNRKSCIHCVAPEYVLPVQDVVTVRAVASGTGAAVPRSMAALAGWPGSLRNAAARPVAIAAFRPYVRAWRRVRPPGGRGGLGADSDTTTPPLRV</sequence>
<evidence type="ECO:0000313" key="3">
    <source>
        <dbReference type="Proteomes" id="UP000612808"/>
    </source>
</evidence>
<dbReference type="EMBL" id="BOMB01000010">
    <property type="protein sequence ID" value="GID10875.1"/>
    <property type="molecule type" value="Genomic_DNA"/>
</dbReference>
<evidence type="ECO:0000256" key="1">
    <source>
        <dbReference type="SAM" id="MobiDB-lite"/>
    </source>
</evidence>